<sequence>MNDEKIVDRIKNCQNFKSVLEIDEKTYVPCQNSGQTTPARHTTDILQTSIESRTRIHDSKVSGVFINLHAVSHSERLPSLR</sequence>
<comment type="caution">
    <text evidence="1">The sequence shown here is derived from an EMBL/GenBank/DDBJ whole genome shotgun (WGS) entry which is preliminary data.</text>
</comment>
<reference evidence="1" key="1">
    <citation type="journal article" date="2020" name="G3 (Bethesda)">
        <title>High-Quality Assemblies for Three Invasive Social Wasps from the &lt;i&gt;Vespula&lt;/i&gt; Genus.</title>
        <authorList>
            <person name="Harrop T.W.R."/>
            <person name="Guhlin J."/>
            <person name="McLaughlin G.M."/>
            <person name="Permina E."/>
            <person name="Stockwell P."/>
            <person name="Gilligan J."/>
            <person name="Le Lec M.F."/>
            <person name="Gruber M.A.M."/>
            <person name="Quinn O."/>
            <person name="Lovegrove M."/>
            <person name="Duncan E.J."/>
            <person name="Remnant E.J."/>
            <person name="Van Eeckhoven J."/>
            <person name="Graham B."/>
            <person name="Knapp R.A."/>
            <person name="Langford K.W."/>
            <person name="Kronenberg Z."/>
            <person name="Press M.O."/>
            <person name="Eacker S.M."/>
            <person name="Wilson-Rankin E.E."/>
            <person name="Purcell J."/>
            <person name="Lester P.J."/>
            <person name="Dearden P.K."/>
        </authorList>
    </citation>
    <scope>NUCLEOTIDE SEQUENCE</scope>
    <source>
        <strain evidence="1">Volc-1</strain>
    </source>
</reference>
<dbReference type="Proteomes" id="UP000600918">
    <property type="component" value="Unassembled WGS sequence"/>
</dbReference>
<dbReference type="AlphaFoldDB" id="A0A834JQD2"/>
<dbReference type="EMBL" id="JACSDY010000022">
    <property type="protein sequence ID" value="KAF7392347.1"/>
    <property type="molecule type" value="Genomic_DNA"/>
</dbReference>
<evidence type="ECO:0000313" key="1">
    <source>
        <dbReference type="EMBL" id="KAF7392347.1"/>
    </source>
</evidence>
<accession>A0A834JQD2</accession>
<keyword evidence="2" id="KW-1185">Reference proteome</keyword>
<protein>
    <submittedName>
        <fullName evidence="1">Uncharacterized protein</fullName>
    </submittedName>
</protein>
<evidence type="ECO:0000313" key="2">
    <source>
        <dbReference type="Proteomes" id="UP000600918"/>
    </source>
</evidence>
<proteinExistence type="predicted"/>
<name>A0A834JQD2_VESPE</name>
<gene>
    <name evidence="1" type="ORF">H0235_017346</name>
</gene>
<organism evidence="1 2">
    <name type="scientific">Vespula pensylvanica</name>
    <name type="common">Western yellow jacket</name>
    <name type="synonym">Wasp</name>
    <dbReference type="NCBI Taxonomy" id="30213"/>
    <lineage>
        <taxon>Eukaryota</taxon>
        <taxon>Metazoa</taxon>
        <taxon>Ecdysozoa</taxon>
        <taxon>Arthropoda</taxon>
        <taxon>Hexapoda</taxon>
        <taxon>Insecta</taxon>
        <taxon>Pterygota</taxon>
        <taxon>Neoptera</taxon>
        <taxon>Endopterygota</taxon>
        <taxon>Hymenoptera</taxon>
        <taxon>Apocrita</taxon>
        <taxon>Aculeata</taxon>
        <taxon>Vespoidea</taxon>
        <taxon>Vespidae</taxon>
        <taxon>Vespinae</taxon>
        <taxon>Vespula</taxon>
    </lineage>
</organism>